<dbReference type="InterPro" id="IPR013785">
    <property type="entry name" value="Aldolase_TIM"/>
</dbReference>
<evidence type="ECO:0000313" key="3">
    <source>
        <dbReference type="Proteomes" id="UP000008544"/>
    </source>
</evidence>
<dbReference type="InterPro" id="IPR051690">
    <property type="entry name" value="PseI-like"/>
</dbReference>
<dbReference type="InterPro" id="IPR006190">
    <property type="entry name" value="SAF_AFP_Neu5Ac"/>
</dbReference>
<dbReference type="InterPro" id="IPR013974">
    <property type="entry name" value="SAF"/>
</dbReference>
<dbReference type="EMBL" id="CP000860">
    <property type="protein sequence ID" value="ACA58588.1"/>
    <property type="molecule type" value="Genomic_DNA"/>
</dbReference>
<dbReference type="PANTHER" id="PTHR42966:SF1">
    <property type="entry name" value="SIALIC ACID SYNTHASE"/>
    <property type="match status" value="1"/>
</dbReference>
<dbReference type="Gene3D" id="3.90.1210.10">
    <property type="entry name" value="Antifreeze-like/N-acetylneuraminic acid synthase C-terminal domain"/>
    <property type="match status" value="1"/>
</dbReference>
<keyword evidence="3" id="KW-1185">Reference proteome</keyword>
<dbReference type="SMART" id="SM00858">
    <property type="entry name" value="SAF"/>
    <property type="match status" value="1"/>
</dbReference>
<keyword evidence="2" id="KW-0808">Transferase</keyword>
<dbReference type="STRING" id="477974.Daud_0019"/>
<dbReference type="PROSITE" id="PS50844">
    <property type="entry name" value="AFP_LIKE"/>
    <property type="match status" value="1"/>
</dbReference>
<dbReference type="GO" id="GO:0016051">
    <property type="term" value="P:carbohydrate biosynthetic process"/>
    <property type="evidence" value="ECO:0007669"/>
    <property type="project" value="InterPro"/>
</dbReference>
<accession>B1I151</accession>
<evidence type="ECO:0000259" key="1">
    <source>
        <dbReference type="PROSITE" id="PS50844"/>
    </source>
</evidence>
<dbReference type="Pfam" id="PF08666">
    <property type="entry name" value="SAF"/>
    <property type="match status" value="1"/>
</dbReference>
<dbReference type="CDD" id="cd11615">
    <property type="entry name" value="SAF_NeuB_like"/>
    <property type="match status" value="1"/>
</dbReference>
<dbReference type="HOGENOM" id="CLU_040465_0_0_9"/>
<dbReference type="KEGG" id="dau:Daud_0019"/>
<reference evidence="3" key="1">
    <citation type="submission" date="2007-10" db="EMBL/GenBank/DDBJ databases">
        <title>Complete sequence of chromosome of Desulforudis audaxviator MP104C.</title>
        <authorList>
            <person name="Copeland A."/>
            <person name="Lucas S."/>
            <person name="Lapidus A."/>
            <person name="Barry K."/>
            <person name="Glavina del Rio T."/>
            <person name="Dalin E."/>
            <person name="Tice H."/>
            <person name="Bruce D."/>
            <person name="Pitluck S."/>
            <person name="Lowry S.R."/>
            <person name="Larimer F."/>
            <person name="Land M.L."/>
            <person name="Hauser L."/>
            <person name="Kyrpides N."/>
            <person name="Ivanova N.N."/>
            <person name="Richardson P."/>
        </authorList>
    </citation>
    <scope>NUCLEOTIDE SEQUENCE [LARGE SCALE GENOMIC DNA]</scope>
    <source>
        <strain evidence="3">MP104C</strain>
    </source>
</reference>
<reference evidence="2 3" key="2">
    <citation type="journal article" date="2008" name="Science">
        <title>Environmental genomics reveals a single-species ecosystem deep within Earth.</title>
        <authorList>
            <person name="Chivian D."/>
            <person name="Brodie E.L."/>
            <person name="Alm E.J."/>
            <person name="Culley D.E."/>
            <person name="Dehal P.S."/>
            <person name="Desantis T.Z."/>
            <person name="Gihring T.M."/>
            <person name="Lapidus A."/>
            <person name="Lin L.H."/>
            <person name="Lowry S.R."/>
            <person name="Moser D.P."/>
            <person name="Richardson P.M."/>
            <person name="Southam G."/>
            <person name="Wanger G."/>
            <person name="Pratt L.M."/>
            <person name="Andersen G.L."/>
            <person name="Hazen T.C."/>
            <person name="Brockman F.J."/>
            <person name="Arkin A.P."/>
            <person name="Onstott T.C."/>
        </authorList>
    </citation>
    <scope>NUCLEOTIDE SEQUENCE [LARGE SCALE GENOMIC DNA]</scope>
    <source>
        <strain evidence="2 3">MP104C</strain>
    </source>
</reference>
<dbReference type="InterPro" id="IPR013132">
    <property type="entry name" value="PseI/NeuA/B-like_N"/>
</dbReference>
<dbReference type="InterPro" id="IPR057736">
    <property type="entry name" value="SAF_PseI/NeuA/NeuB"/>
</dbReference>
<feature type="domain" description="AFP-like" evidence="1">
    <location>
        <begin position="294"/>
        <end position="350"/>
    </location>
</feature>
<dbReference type="EC" id="2.5.1.57" evidence="2"/>
<dbReference type="eggNOG" id="COG2089">
    <property type="taxonomic scope" value="Bacteria"/>
</dbReference>
<sequence length="350" mass="38695">MGLGLSMIYCTIVGGETRVIMKIENKRISLQDRVYIIAEAGVNHNGSPAMAEKLVDAAREAGADAVKFQIFKAEDLLAPGRFPAQRKTLSTLELTGDDLKRLKAYCHDAITFLCSPFDHHSAGFLDQIGVPAFKVGSGEITNLPLLKTIASFRKPVILSTGMSGLREIEGALAVLPGVPVALLHCTTDYPARYEDLHLNVIHTLKPAFGKIVGYSDHSPGVEAPLAATALGYKIIEKHLTLDRNLPGPDHRASLEPWEFRRMVQGIRRVEKMLGKTLKTATVREAGIKKRVRKSLYLAKNLPAGHRLTLEDLVSLRPVTGIEPDRWDEVLDRKLKCNKSKGQPLYWHDLE</sequence>
<dbReference type="InterPro" id="IPR036732">
    <property type="entry name" value="AFP_Neu5c_C_sf"/>
</dbReference>
<dbReference type="AlphaFoldDB" id="B1I151"/>
<name>B1I151_DESAP</name>
<evidence type="ECO:0000313" key="2">
    <source>
        <dbReference type="EMBL" id="ACA58588.1"/>
    </source>
</evidence>
<dbReference type="PANTHER" id="PTHR42966">
    <property type="entry name" value="N-ACETYLNEURAMINATE SYNTHASE"/>
    <property type="match status" value="1"/>
</dbReference>
<dbReference type="Gene3D" id="3.20.20.70">
    <property type="entry name" value="Aldolase class I"/>
    <property type="match status" value="1"/>
</dbReference>
<proteinExistence type="predicted"/>
<organism evidence="2 3">
    <name type="scientific">Desulforudis audaxviator (strain MP104C)</name>
    <dbReference type="NCBI Taxonomy" id="477974"/>
    <lineage>
        <taxon>Bacteria</taxon>
        <taxon>Bacillati</taxon>
        <taxon>Bacillota</taxon>
        <taxon>Clostridia</taxon>
        <taxon>Thermoanaerobacterales</taxon>
        <taxon>Candidatus Desulforudaceae</taxon>
        <taxon>Candidatus Desulforudis</taxon>
    </lineage>
</organism>
<dbReference type="Proteomes" id="UP000008544">
    <property type="component" value="Chromosome"/>
</dbReference>
<dbReference type="Pfam" id="PF03102">
    <property type="entry name" value="NeuB"/>
    <property type="match status" value="1"/>
</dbReference>
<protein>
    <submittedName>
        <fullName evidence="2">N-acylneuraminate-9-phosphate synthase</fullName>
        <ecNumber evidence="2">2.5.1.57</ecNumber>
    </submittedName>
</protein>
<dbReference type="GO" id="GO:0047444">
    <property type="term" value="F:N-acylneuraminate-9-phosphate synthase activity"/>
    <property type="evidence" value="ECO:0007669"/>
    <property type="project" value="UniProtKB-EC"/>
</dbReference>
<gene>
    <name evidence="2" type="ordered locus">Daud_0019</name>
</gene>
<dbReference type="SUPFAM" id="SSF51569">
    <property type="entry name" value="Aldolase"/>
    <property type="match status" value="1"/>
</dbReference>
<dbReference type="SUPFAM" id="SSF51269">
    <property type="entry name" value="AFP III-like domain"/>
    <property type="match status" value="1"/>
</dbReference>